<evidence type="ECO:0000313" key="10">
    <source>
        <dbReference type="EMBL" id="HIH09669.1"/>
    </source>
</evidence>
<dbReference type="EMBL" id="DUGC01000053">
    <property type="protein sequence ID" value="HIH09669.1"/>
    <property type="molecule type" value="Genomic_DNA"/>
</dbReference>
<comment type="caution">
    <text evidence="9">Lacks conserved residue(s) required for the propagation of feature annotation.</text>
</comment>
<dbReference type="UniPathway" id="UPA00940"/>
<comment type="subcellular location">
    <subcellularLocation>
        <location evidence="9">Cytoplasm</location>
    </subcellularLocation>
</comment>
<keyword evidence="3 9" id="KW-0479">Metal-binding</keyword>
<evidence type="ECO:0000256" key="7">
    <source>
        <dbReference type="ARBA" id="ARBA00023264"/>
    </source>
</evidence>
<comment type="similarity">
    <text evidence="9">Belongs to the GGGP/HepGP synthase family.</text>
</comment>
<dbReference type="SUPFAM" id="SSF51395">
    <property type="entry name" value="FMN-linked oxidoreductases"/>
    <property type="match status" value="1"/>
</dbReference>
<dbReference type="NCBIfam" id="TIGR01768">
    <property type="entry name" value="GGGP-family"/>
    <property type="match status" value="1"/>
</dbReference>
<dbReference type="Proteomes" id="UP000565078">
    <property type="component" value="Unassembled WGS sequence"/>
</dbReference>
<dbReference type="NCBIfam" id="TIGR01769">
    <property type="entry name" value="GGGP"/>
    <property type="match status" value="1"/>
</dbReference>
<evidence type="ECO:0000313" key="11">
    <source>
        <dbReference type="Proteomes" id="UP000565078"/>
    </source>
</evidence>
<dbReference type="PANTHER" id="PTHR21235:SF22">
    <property type="entry name" value="GERANYLGERANYLGLYCERYL PHOSPHATE SYNTHASE"/>
    <property type="match status" value="1"/>
</dbReference>
<evidence type="ECO:0000256" key="9">
    <source>
        <dbReference type="HAMAP-Rule" id="MF_00112"/>
    </source>
</evidence>
<comment type="caution">
    <text evidence="10">The sequence shown here is derived from an EMBL/GenBank/DDBJ whole genome shotgun (WGS) entry which is preliminary data.</text>
</comment>
<feature type="binding site" evidence="9">
    <location>
        <position position="56"/>
    </location>
    <ligand>
        <name>Mg(2+)</name>
        <dbReference type="ChEBI" id="CHEBI:18420"/>
    </ligand>
</feature>
<accession>A0A7J4IZI0</accession>
<dbReference type="EC" id="2.5.1.41" evidence="9"/>
<evidence type="ECO:0000256" key="8">
    <source>
        <dbReference type="ARBA" id="ARBA00047288"/>
    </source>
</evidence>
<dbReference type="HAMAP" id="MF_00112">
    <property type="entry name" value="GGGP_HepGP_synthase"/>
    <property type="match status" value="1"/>
</dbReference>
<reference evidence="11" key="1">
    <citation type="journal article" date="2020" name="bioRxiv">
        <title>A rank-normalized archaeal taxonomy based on genome phylogeny resolves widespread incomplete and uneven classifications.</title>
        <authorList>
            <person name="Rinke C."/>
            <person name="Chuvochina M."/>
            <person name="Mussig A.J."/>
            <person name="Chaumeil P.-A."/>
            <person name="Waite D.W."/>
            <person name="Whitman W.B."/>
            <person name="Parks D.H."/>
            <person name="Hugenholtz P."/>
        </authorList>
    </citation>
    <scope>NUCLEOTIDE SEQUENCE [LARGE SCALE GENOMIC DNA]</scope>
</reference>
<dbReference type="PANTHER" id="PTHR21235">
    <property type="entry name" value="IMIDAZOLE GLYCEROL PHOSPHATE SYNTHASE SUBUNIT HISF/H IGP SYNTHASE SUBUNIT HISF/H"/>
    <property type="match status" value="1"/>
</dbReference>
<evidence type="ECO:0000256" key="6">
    <source>
        <dbReference type="ARBA" id="ARBA00023209"/>
    </source>
</evidence>
<evidence type="ECO:0000256" key="4">
    <source>
        <dbReference type="ARBA" id="ARBA00022842"/>
    </source>
</evidence>
<dbReference type="GO" id="GO:0000107">
    <property type="term" value="F:imidazoleglycerol-phosphate synthase activity"/>
    <property type="evidence" value="ECO:0007669"/>
    <property type="project" value="TreeGrafter"/>
</dbReference>
<keyword evidence="1 9" id="KW-0444">Lipid biosynthesis</keyword>
<comment type="cofactor">
    <cofactor evidence="9">
        <name>Mg(2+)</name>
        <dbReference type="ChEBI" id="CHEBI:18420"/>
    </cofactor>
</comment>
<evidence type="ECO:0000256" key="1">
    <source>
        <dbReference type="ARBA" id="ARBA00022516"/>
    </source>
</evidence>
<organism evidence="10 11">
    <name type="scientific">Candidatus Iainarchaeum sp</name>
    <dbReference type="NCBI Taxonomy" id="3101447"/>
    <lineage>
        <taxon>Archaea</taxon>
        <taxon>Candidatus Iainarchaeota</taxon>
        <taxon>Candidatus Iainarchaeia</taxon>
        <taxon>Candidatus Iainarchaeales</taxon>
        <taxon>Candidatus Iainarchaeaceae</taxon>
        <taxon>Candidatus Iainarchaeum</taxon>
    </lineage>
</organism>
<dbReference type="Pfam" id="PF01884">
    <property type="entry name" value="PcrB"/>
    <property type="match status" value="1"/>
</dbReference>
<keyword evidence="9" id="KW-0963">Cytoplasm</keyword>
<dbReference type="AlphaFoldDB" id="A0A7J4IZI0"/>
<dbReference type="InterPro" id="IPR038597">
    <property type="entry name" value="GGGP/HepGP_synthase_sf"/>
</dbReference>
<dbReference type="InterPro" id="IPR050064">
    <property type="entry name" value="IGPS_HisA/HisF"/>
</dbReference>
<dbReference type="GO" id="GO:0005737">
    <property type="term" value="C:cytoplasm"/>
    <property type="evidence" value="ECO:0007669"/>
    <property type="project" value="UniProtKB-SubCell"/>
</dbReference>
<feature type="binding site" evidence="9">
    <location>
        <position position="27"/>
    </location>
    <ligand>
        <name>Mg(2+)</name>
        <dbReference type="ChEBI" id="CHEBI:18420"/>
    </ligand>
</feature>
<keyword evidence="5 9" id="KW-0443">Lipid metabolism</keyword>
<dbReference type="NCBIfam" id="NF003198">
    <property type="entry name" value="PRK04169.1-2"/>
    <property type="match status" value="1"/>
</dbReference>
<keyword evidence="6 9" id="KW-0594">Phospholipid biosynthesis</keyword>
<keyword evidence="7 9" id="KW-1208">Phospholipid metabolism</keyword>
<dbReference type="InterPro" id="IPR010946">
    <property type="entry name" value="GGGP_synth"/>
</dbReference>
<dbReference type="GO" id="GO:0000287">
    <property type="term" value="F:magnesium ion binding"/>
    <property type="evidence" value="ECO:0007669"/>
    <property type="project" value="UniProtKB-UniRule"/>
</dbReference>
<comment type="function">
    <text evidence="9">Prenyltransferase that catalyzes the transfer of the geranylgeranyl moiety of geranylgeranyl diphosphate (GGPP) to the C3 hydroxyl of sn-glycerol-1-phosphate (G1P). This reaction is the first ether-bond-formation step in the biosynthesis of archaeal membrane lipids.</text>
</comment>
<comment type="pathway">
    <text evidence="9">Membrane lipid metabolism; glycerophospholipid metabolism.</text>
</comment>
<sequence length="265" mass="27816">MNHFGKVYKSILKGIEEKGGLAFVVIDPPNQEPHLAGKLAKAAQNAGVDAIAVGGSVGAQGELLDSTILQIKENSSLPVVLFPGNIASVSKHADAIYFMSMLNSLDPYYITGAQIASSYPVKKTGLEILPTSYIVVEPGRAVGWVGRAQPVPRDLPYLAAVTALAGQYMGSHLAILESGGGASSPAPAEMISYTRKLIDIPLVVAGGVRNERYAHDCIKAGADIVHIGSAVEDRSGNISKAESLLKKMVEAVRKAGKEKDQGGKQ</sequence>
<dbReference type="GO" id="GO:0047294">
    <property type="term" value="F:phosphoglycerol geranylgeranyltransferase activity"/>
    <property type="evidence" value="ECO:0007669"/>
    <property type="project" value="UniProtKB-UniRule"/>
</dbReference>
<evidence type="ECO:0000256" key="3">
    <source>
        <dbReference type="ARBA" id="ARBA00022723"/>
    </source>
</evidence>
<protein>
    <recommendedName>
        <fullName evidence="9">Geranylgeranylglyceryl phosphate synthase</fullName>
        <shortName evidence="9">GGGP synthase</shortName>
        <shortName evidence="9">GGGPS</shortName>
        <ecNumber evidence="9">2.5.1.41</ecNumber>
    </recommendedName>
    <alternativeName>
        <fullName evidence="9">(S)-3-O-geranylgeranylglyceryl phosphate synthase</fullName>
    </alternativeName>
    <alternativeName>
        <fullName evidence="9">Phosphoglycerol geranylgeranyltransferase</fullName>
    </alternativeName>
</protein>
<evidence type="ECO:0000256" key="2">
    <source>
        <dbReference type="ARBA" id="ARBA00022679"/>
    </source>
</evidence>
<comment type="catalytic activity">
    <reaction evidence="8 9">
        <text>sn-glycerol 1-phosphate + (2E,6E,10E)-geranylgeranyl diphosphate = sn-3-O-(geranylgeranyl)glycerol 1-phosphate + diphosphate</text>
        <dbReference type="Rhea" id="RHEA:23404"/>
        <dbReference type="ChEBI" id="CHEBI:33019"/>
        <dbReference type="ChEBI" id="CHEBI:57677"/>
        <dbReference type="ChEBI" id="CHEBI:57685"/>
        <dbReference type="ChEBI" id="CHEBI:58756"/>
        <dbReference type="EC" id="2.5.1.41"/>
    </reaction>
</comment>
<name>A0A7J4IZI0_9ARCH</name>
<evidence type="ECO:0000256" key="5">
    <source>
        <dbReference type="ARBA" id="ARBA00023098"/>
    </source>
</evidence>
<proteinExistence type="inferred from homology"/>
<dbReference type="Gene3D" id="3.20.20.390">
    <property type="entry name" value="FMN-linked oxidoreductases"/>
    <property type="match status" value="1"/>
</dbReference>
<dbReference type="InterPro" id="IPR008205">
    <property type="entry name" value="GGGP_HepGP_synthase"/>
</dbReference>
<keyword evidence="2 9" id="KW-0808">Transferase</keyword>
<keyword evidence="4 9" id="KW-0460">Magnesium</keyword>
<gene>
    <name evidence="10" type="ORF">HA254_03270</name>
</gene>
<dbReference type="GO" id="GO:0046474">
    <property type="term" value="P:glycerophospholipid biosynthetic process"/>
    <property type="evidence" value="ECO:0007669"/>
    <property type="project" value="UniProtKB-UniRule"/>
</dbReference>